<accession>A0A1I3J5M7</accession>
<keyword evidence="2" id="KW-0227">DNA damage</keyword>
<keyword evidence="3" id="KW-0741">SOS mutagenesis</keyword>
<keyword evidence="5" id="KW-0742">SOS response</keyword>
<sequence length="418" mass="47432">MILHADGNSFYASCEQIYRPDLRGKPVAVLSNNDGIIIALNKEAKACGIKRGDPYFKVRDICDLRGITIFSSNYTLYADISRRISSIYREYAPEIEEYSIDESFLFFDKCNWSKKDYEEIGHELKHRISKEVGIPICVGAAPTKTLAKLYNKKAKEHGGVFVYDPAEVDALLEQTDCGTIWGIGHKRALKLQMHGINNALMLKHMPLCDAKRLLTSQGFDTVQELNGIRCIEKITREKKDIITSSRQFSIKVYDLETIECAAVEYAELAVERLRQQNSECKAVQVTISTCNYYSDDLASQYSNGVIVELPRLTSYTPDIVNAIRLALPHIFRPGYGYKVVMISLLDIMPAQYQGLLWIDPKEDIKKHKLMNAVDHITSMYGRRSITLAKSYTKTGWEMKRDFLSPNVTTVLENVPAIL</sequence>
<dbReference type="InterPro" id="IPR043502">
    <property type="entry name" value="DNA/RNA_pol_sf"/>
</dbReference>
<dbReference type="RefSeq" id="WP_074930744.1">
    <property type="nucleotide sequence ID" value="NZ_FORI01000002.1"/>
</dbReference>
<dbReference type="PANTHER" id="PTHR11076">
    <property type="entry name" value="DNA REPAIR POLYMERASE UMUC / TRANSFERASE FAMILY MEMBER"/>
    <property type="match status" value="1"/>
</dbReference>
<dbReference type="GO" id="GO:0003684">
    <property type="term" value="F:damaged DNA binding"/>
    <property type="evidence" value="ECO:0007669"/>
    <property type="project" value="InterPro"/>
</dbReference>
<dbReference type="Gene3D" id="3.40.1170.60">
    <property type="match status" value="1"/>
</dbReference>
<evidence type="ECO:0000256" key="4">
    <source>
        <dbReference type="ARBA" id="ARBA00023204"/>
    </source>
</evidence>
<comment type="similarity">
    <text evidence="1">Belongs to the DNA polymerase type-Y family.</text>
</comment>
<dbReference type="InterPro" id="IPR043128">
    <property type="entry name" value="Rev_trsase/Diguanyl_cyclase"/>
</dbReference>
<evidence type="ECO:0000256" key="3">
    <source>
        <dbReference type="ARBA" id="ARBA00023199"/>
    </source>
</evidence>
<dbReference type="Pfam" id="PF00817">
    <property type="entry name" value="IMS"/>
    <property type="match status" value="1"/>
</dbReference>
<dbReference type="GO" id="GO:0005829">
    <property type="term" value="C:cytosol"/>
    <property type="evidence" value="ECO:0007669"/>
    <property type="project" value="TreeGrafter"/>
</dbReference>
<dbReference type="Proteomes" id="UP000182737">
    <property type="component" value="Unassembled WGS sequence"/>
</dbReference>
<dbReference type="GO" id="GO:0006281">
    <property type="term" value="P:DNA repair"/>
    <property type="evidence" value="ECO:0007669"/>
    <property type="project" value="UniProtKB-KW"/>
</dbReference>
<name>A0A1I3J5M7_9SPIR</name>
<dbReference type="OrthoDB" id="9808813at2"/>
<dbReference type="InterPro" id="IPR050116">
    <property type="entry name" value="DNA_polymerase-Y"/>
</dbReference>
<dbReference type="Pfam" id="PF11799">
    <property type="entry name" value="IMS_C"/>
    <property type="match status" value="1"/>
</dbReference>
<dbReference type="SUPFAM" id="SSF56672">
    <property type="entry name" value="DNA/RNA polymerases"/>
    <property type="match status" value="1"/>
</dbReference>
<gene>
    <name evidence="7" type="ORF">SAMN04487775_102359</name>
</gene>
<dbReference type="AlphaFoldDB" id="A0A1I3J5M7"/>
<dbReference type="Pfam" id="PF13438">
    <property type="entry name" value="DUF4113"/>
    <property type="match status" value="1"/>
</dbReference>
<proteinExistence type="inferred from homology"/>
<evidence type="ECO:0000256" key="1">
    <source>
        <dbReference type="ARBA" id="ARBA00010945"/>
    </source>
</evidence>
<protein>
    <submittedName>
        <fullName evidence="7">DNA polymerase V</fullName>
    </submittedName>
</protein>
<dbReference type="InterPro" id="IPR001126">
    <property type="entry name" value="UmuC"/>
</dbReference>
<dbReference type="CDD" id="cd01700">
    <property type="entry name" value="PolY_Pol_V_umuC"/>
    <property type="match status" value="1"/>
</dbReference>
<dbReference type="Gene3D" id="3.30.70.270">
    <property type="match status" value="1"/>
</dbReference>
<keyword evidence="4" id="KW-0234">DNA repair</keyword>
<dbReference type="EMBL" id="FORI01000002">
    <property type="protein sequence ID" value="SFI55624.1"/>
    <property type="molecule type" value="Genomic_DNA"/>
</dbReference>
<evidence type="ECO:0000313" key="7">
    <source>
        <dbReference type="EMBL" id="SFI55624.1"/>
    </source>
</evidence>
<organism evidence="7 8">
    <name type="scientific">Treponema bryantii</name>
    <dbReference type="NCBI Taxonomy" id="163"/>
    <lineage>
        <taxon>Bacteria</taxon>
        <taxon>Pseudomonadati</taxon>
        <taxon>Spirochaetota</taxon>
        <taxon>Spirochaetia</taxon>
        <taxon>Spirochaetales</taxon>
        <taxon>Treponemataceae</taxon>
        <taxon>Treponema</taxon>
    </lineage>
</organism>
<keyword evidence="8" id="KW-1185">Reference proteome</keyword>
<evidence type="ECO:0000256" key="2">
    <source>
        <dbReference type="ARBA" id="ARBA00022763"/>
    </source>
</evidence>
<reference evidence="8" key="1">
    <citation type="submission" date="2016-10" db="EMBL/GenBank/DDBJ databases">
        <authorList>
            <person name="Varghese N."/>
            <person name="Submissions S."/>
        </authorList>
    </citation>
    <scope>NUCLEOTIDE SEQUENCE [LARGE SCALE GENOMIC DNA]</scope>
    <source>
        <strain evidence="8">XBD1002</strain>
    </source>
</reference>
<dbReference type="InterPro" id="IPR025188">
    <property type="entry name" value="DUF4113"/>
</dbReference>
<evidence type="ECO:0000313" key="8">
    <source>
        <dbReference type="Proteomes" id="UP000182737"/>
    </source>
</evidence>
<dbReference type="PANTHER" id="PTHR11076:SF34">
    <property type="entry name" value="PROTEIN UMUC"/>
    <property type="match status" value="1"/>
</dbReference>
<dbReference type="GO" id="GO:0009432">
    <property type="term" value="P:SOS response"/>
    <property type="evidence" value="ECO:0007669"/>
    <property type="project" value="UniProtKB-KW"/>
</dbReference>
<dbReference type="GO" id="GO:0042276">
    <property type="term" value="P:error-prone translesion synthesis"/>
    <property type="evidence" value="ECO:0007669"/>
    <property type="project" value="TreeGrafter"/>
</dbReference>
<dbReference type="PROSITE" id="PS50173">
    <property type="entry name" value="UMUC"/>
    <property type="match status" value="1"/>
</dbReference>
<evidence type="ECO:0000259" key="6">
    <source>
        <dbReference type="PROSITE" id="PS50173"/>
    </source>
</evidence>
<feature type="domain" description="UmuC" evidence="6">
    <location>
        <begin position="2"/>
        <end position="184"/>
    </location>
</feature>
<dbReference type="InterPro" id="IPR017961">
    <property type="entry name" value="DNA_pol_Y-fam_little_finger"/>
</dbReference>
<evidence type="ECO:0000256" key="5">
    <source>
        <dbReference type="ARBA" id="ARBA00023236"/>
    </source>
</evidence>
<dbReference type="GO" id="GO:0003887">
    <property type="term" value="F:DNA-directed DNA polymerase activity"/>
    <property type="evidence" value="ECO:0007669"/>
    <property type="project" value="TreeGrafter"/>
</dbReference>